<dbReference type="Proteomes" id="UP001286174">
    <property type="component" value="Unassembled WGS sequence"/>
</dbReference>
<dbReference type="RefSeq" id="WP_370595968.1">
    <property type="nucleotide sequence ID" value="NZ_JALBUR010000011.1"/>
</dbReference>
<gene>
    <name evidence="1" type="ORF">MOZ60_05910</name>
</gene>
<dbReference type="AlphaFoldDB" id="A0AB35U8D0"/>
<evidence type="ECO:0008006" key="3">
    <source>
        <dbReference type="Google" id="ProtNLM"/>
    </source>
</evidence>
<evidence type="ECO:0000313" key="1">
    <source>
        <dbReference type="EMBL" id="MDX8419624.1"/>
    </source>
</evidence>
<comment type="caution">
    <text evidence="1">The sequence shown here is derived from an EMBL/GenBank/DDBJ whole genome shotgun (WGS) entry which is preliminary data.</text>
</comment>
<protein>
    <recommendedName>
        <fullName evidence="3">Lipoprotein</fullName>
    </recommendedName>
</protein>
<organism evidence="1 2">
    <name type="scientific">Grylomicrobium aquisgranensis</name>
    <dbReference type="NCBI Taxonomy" id="2926318"/>
    <lineage>
        <taxon>Bacteria</taxon>
        <taxon>Bacillati</taxon>
        <taxon>Bacillota</taxon>
        <taxon>Erysipelotrichia</taxon>
        <taxon>Erysipelotrichales</taxon>
        <taxon>Erysipelotrichaceae</taxon>
        <taxon>Grylomicrobium</taxon>
    </lineage>
</organism>
<evidence type="ECO:0000313" key="2">
    <source>
        <dbReference type="Proteomes" id="UP001286174"/>
    </source>
</evidence>
<keyword evidence="2" id="KW-1185">Reference proteome</keyword>
<name>A0AB35U8D0_9FIRM</name>
<reference evidence="1 2" key="1">
    <citation type="submission" date="2022-03" db="EMBL/GenBank/DDBJ databases">
        <title>Novel taxa within the pig intestine.</title>
        <authorList>
            <person name="Wylensek D."/>
            <person name="Bishof K."/>
            <person name="Afrizal A."/>
            <person name="Clavel T."/>
        </authorList>
    </citation>
    <scope>NUCLEOTIDE SEQUENCE [LARGE SCALE GENOMIC DNA]</scope>
    <source>
        <strain evidence="1 2">CLA-KB-P133</strain>
    </source>
</reference>
<sequence length="398" mass="44178">MIAGTVCLMMILTGCKSGSDTASSTAAASASARTKTTAMKGDVYDSFTQAVNNRATVDNYTVAVSNTYQMTYSDDTMDAYDMDGVLQMAGDTATISQNIDSNGLRSTFSGDWYGNRLYNTYNGITYYEDMDADKLKASLLVPLDPLAFDESMIDKITGTTDDDGNVSYTIAIAQDSLSSLFEQRYDQYGLNQYDSLEVKDGTITDTFDAQGHFTGETVQFDTVVTLSGQEVDTLYKSQVTYTQIGTTSVTISDDKKAEEAQYVSYQNIDTDSIQTLTDDDDSAESTVTATFQKRLVTRLNYTVDGSKYTSAFNDGNESYMIDFDQHIFEYSNRTIHYIYNWKSDTETMGACTANFTDNTQSSDCKDSTVDTMKQVKQWLEMELYYCGLTLDELVAETK</sequence>
<dbReference type="EMBL" id="JALBUR010000011">
    <property type="protein sequence ID" value="MDX8419624.1"/>
    <property type="molecule type" value="Genomic_DNA"/>
</dbReference>
<proteinExistence type="predicted"/>
<accession>A0AB35U8D0</accession>